<dbReference type="InterPro" id="IPR028362">
    <property type="entry name" value="AlgI"/>
</dbReference>
<keyword evidence="4 9" id="KW-0808">Transferase</keyword>
<evidence type="ECO:0000256" key="7">
    <source>
        <dbReference type="ARBA" id="ARBA00023136"/>
    </source>
</evidence>
<dbReference type="PANTHER" id="PTHR13285:SF23">
    <property type="entry name" value="TEICHOIC ACID D-ALANYLTRANSFERASE"/>
    <property type="match status" value="1"/>
</dbReference>
<feature type="transmembrane region" description="Helical" evidence="10">
    <location>
        <begin position="153"/>
        <end position="173"/>
    </location>
</feature>
<evidence type="ECO:0000313" key="11">
    <source>
        <dbReference type="EMBL" id="BCZ19547.1"/>
    </source>
</evidence>
<evidence type="ECO:0000256" key="10">
    <source>
        <dbReference type="SAM" id="Phobius"/>
    </source>
</evidence>
<evidence type="ECO:0000256" key="5">
    <source>
        <dbReference type="ARBA" id="ARBA00022692"/>
    </source>
</evidence>
<feature type="transmembrane region" description="Helical" evidence="10">
    <location>
        <begin position="335"/>
        <end position="354"/>
    </location>
</feature>
<dbReference type="PIRSF" id="PIRSF500217">
    <property type="entry name" value="AlgI"/>
    <property type="match status" value="1"/>
</dbReference>
<feature type="transmembrane region" description="Helical" evidence="10">
    <location>
        <begin position="422"/>
        <end position="440"/>
    </location>
</feature>
<dbReference type="InterPro" id="IPR004299">
    <property type="entry name" value="MBOAT_fam"/>
</dbReference>
<name>A0ABM7SI16_9HELI</name>
<organism evidence="11 12">
    <name type="scientific">Helicobacter gastrofelis</name>
    <dbReference type="NCBI Taxonomy" id="2849642"/>
    <lineage>
        <taxon>Bacteria</taxon>
        <taxon>Pseudomonadati</taxon>
        <taxon>Campylobacterota</taxon>
        <taxon>Epsilonproteobacteria</taxon>
        <taxon>Campylobacterales</taxon>
        <taxon>Helicobacteraceae</taxon>
        <taxon>Helicobacter</taxon>
    </lineage>
</organism>
<evidence type="ECO:0000256" key="6">
    <source>
        <dbReference type="ARBA" id="ARBA00022989"/>
    </source>
</evidence>
<dbReference type="RefSeq" id="WP_221271336.1">
    <property type="nucleotide sequence ID" value="NZ_AP024819.1"/>
</dbReference>
<dbReference type="EMBL" id="AP024819">
    <property type="protein sequence ID" value="BCZ19547.1"/>
    <property type="molecule type" value="Genomic_DNA"/>
</dbReference>
<keyword evidence="7 9" id="KW-0472">Membrane</keyword>
<dbReference type="Proteomes" id="UP000826146">
    <property type="component" value="Chromosome"/>
</dbReference>
<dbReference type="InterPro" id="IPR024194">
    <property type="entry name" value="Ac/AlaTfrase_AlgI/DltB"/>
</dbReference>
<feature type="transmembrane region" description="Helical" evidence="10">
    <location>
        <begin position="77"/>
        <end position="93"/>
    </location>
</feature>
<proteinExistence type="inferred from homology"/>
<feature type="transmembrane region" description="Helical" evidence="10">
    <location>
        <begin position="52"/>
        <end position="70"/>
    </location>
</feature>
<keyword evidence="6 10" id="KW-1133">Transmembrane helix</keyword>
<evidence type="ECO:0000256" key="8">
    <source>
        <dbReference type="ARBA" id="ARBA00023315"/>
    </source>
</evidence>
<feature type="transmembrane region" description="Helical" evidence="10">
    <location>
        <begin position="366"/>
        <end position="386"/>
    </location>
</feature>
<protein>
    <submittedName>
        <fullName evidence="11">Alginate O-acetylation protein AlgI</fullName>
    </submittedName>
</protein>
<evidence type="ECO:0000256" key="2">
    <source>
        <dbReference type="ARBA" id="ARBA00010323"/>
    </source>
</evidence>
<feature type="transmembrane region" description="Helical" evidence="10">
    <location>
        <begin position="310"/>
        <end position="329"/>
    </location>
</feature>
<evidence type="ECO:0000256" key="9">
    <source>
        <dbReference type="PIRNR" id="PIRNR016636"/>
    </source>
</evidence>
<gene>
    <name evidence="11" type="primary">algI</name>
    <name evidence="11" type="ORF">NHP190012_11890</name>
</gene>
<comment type="subcellular location">
    <subcellularLocation>
        <location evidence="1">Cell membrane</location>
        <topology evidence="1">Multi-pass membrane protein</topology>
    </subcellularLocation>
</comment>
<comment type="similarity">
    <text evidence="2 9">Belongs to the membrane-bound acyltransferase family.</text>
</comment>
<feature type="transmembrane region" description="Helical" evidence="10">
    <location>
        <begin position="193"/>
        <end position="211"/>
    </location>
</feature>
<keyword evidence="5 10" id="KW-0812">Transmembrane</keyword>
<evidence type="ECO:0000256" key="1">
    <source>
        <dbReference type="ARBA" id="ARBA00004651"/>
    </source>
</evidence>
<keyword evidence="8 9" id="KW-0012">Acyltransferase</keyword>
<reference evidence="11 12" key="1">
    <citation type="submission" date="2021-07" db="EMBL/GenBank/DDBJ databases">
        <title>Novel Helicobacter sp. Isolated from a cat.</title>
        <authorList>
            <person name="Rimbara E."/>
            <person name="Suzuki M."/>
        </authorList>
    </citation>
    <scope>NUCLEOTIDE SEQUENCE [LARGE SCALE GENOMIC DNA]</scope>
    <source>
        <strain evidence="12">NHP19-012</strain>
    </source>
</reference>
<evidence type="ECO:0000256" key="4">
    <source>
        <dbReference type="ARBA" id="ARBA00022679"/>
    </source>
</evidence>
<accession>A0ABM7SI16</accession>
<evidence type="ECO:0000256" key="3">
    <source>
        <dbReference type="ARBA" id="ARBA00022475"/>
    </source>
</evidence>
<evidence type="ECO:0000313" key="12">
    <source>
        <dbReference type="Proteomes" id="UP000826146"/>
    </source>
</evidence>
<dbReference type="InterPro" id="IPR051085">
    <property type="entry name" value="MB_O-acyltransferase"/>
</dbReference>
<feature type="transmembrane region" description="Helical" evidence="10">
    <location>
        <begin position="6"/>
        <end position="23"/>
    </location>
</feature>
<feature type="transmembrane region" description="Helical" evidence="10">
    <location>
        <begin position="113"/>
        <end position="133"/>
    </location>
</feature>
<dbReference type="PANTHER" id="PTHR13285">
    <property type="entry name" value="ACYLTRANSFERASE"/>
    <property type="match status" value="1"/>
</dbReference>
<dbReference type="PIRSF" id="PIRSF016636">
    <property type="entry name" value="AlgI_DltB"/>
    <property type="match status" value="1"/>
</dbReference>
<feature type="transmembrane region" description="Helical" evidence="10">
    <location>
        <begin position="452"/>
        <end position="473"/>
    </location>
</feature>
<keyword evidence="3 9" id="KW-1003">Cell membrane</keyword>
<keyword evidence="12" id="KW-1185">Reference proteome</keyword>
<dbReference type="Pfam" id="PF03062">
    <property type="entry name" value="MBOAT"/>
    <property type="match status" value="1"/>
</dbReference>
<sequence length="484" mass="55970">MLFNSVEFIFMFLPLSFLGYFVLSRWSALGAKAFLVGASLFFYAYWNVKYLPLILISIIFNYAIVQAMWVRPKQAKAWLVCGIIANVALLGYFKYADFFLSNFNALFSTSVNLLHLALPLAISFFTLQQLTFLLDSYAKIETEKKPQAGFSNFLDYTLFVTFFPQLIAGPIVHHQEMMPQFAKDSNKRISLDNIASGIFIFAIGLFKKVVIADSLAKVATMGFDTSKVLSALEGWMTSLAYTFQLYFDFSGYTDMAIGAALLFNIRLPQNFNSPYKATSMVEYWQRWHMTLSRFIFDYLYVSVARMFSQITFHTSMLAIFIAFLIAGLWHGASWMFVFFGLLHGLGVVVNHYWSKKVRKKYKLKPLPVWLGWFITFNYVNITEVFFRAKDWGDALKVLKAMFLMSGFKNYFFSRELDYTSKYFIGTAAVLALVITFCFKNSCQVLESFKPSLWRLGWTYATISFIGYYVLVYVNRVSEFIYFNF</sequence>